<dbReference type="InterPro" id="IPR001910">
    <property type="entry name" value="Inosine/uridine_hydrolase_dom"/>
</dbReference>
<comment type="caution">
    <text evidence="3">The sequence shown here is derived from an EMBL/GenBank/DDBJ whole genome shotgun (WGS) entry which is preliminary data.</text>
</comment>
<keyword evidence="4" id="KW-1185">Reference proteome</keyword>
<sequence length="336" mass="36619">MLTRILFSTLILVAVCTAAATAQQRQPPVGRPPVRVIFDTDMGPDYDDVGAIALLHALADSGQAQILATVASTTYPRVAAVLDVFNTYFKRPRIPIGVPKGAAVNEGDFQHWSDTLVVRYPHRITRNDQAADAVTVYRQVLARQPDHSVTIVTVGFLTNLANLLASPGDRYSPLTGRELVARKVARLVSMAGWFPNGREFNVHKDAGASQQVFGQWPTEVILSGFDIGKEIKTGLPLVQNPAIRNSPVKDVFAICLPKAEGDRNGRMSWDQTAVLVAIKGTTGYYTLKPGRMRVAADGSNTWDEQGKGHFYLVPAMPVPQVTALIDRLMQHQPAGK</sequence>
<dbReference type="PANTHER" id="PTHR43264">
    <property type="match status" value="1"/>
</dbReference>
<reference evidence="3 4" key="1">
    <citation type="submission" date="2016-10" db="EMBL/GenBank/DDBJ databases">
        <title>Arsenicibacter rosenii gen. nov., sp. nov., an efficient arsenic-methylating bacterium isolated from an arsenic-contaminated paddy soil.</title>
        <authorList>
            <person name="Huang K."/>
        </authorList>
    </citation>
    <scope>NUCLEOTIDE SEQUENCE [LARGE SCALE GENOMIC DNA]</scope>
    <source>
        <strain evidence="3 4">SM-1</strain>
    </source>
</reference>
<proteinExistence type="predicted"/>
<dbReference type="OrthoDB" id="128573at2"/>
<dbReference type="EMBL" id="MORL01000007">
    <property type="protein sequence ID" value="OIN58467.1"/>
    <property type="molecule type" value="Genomic_DNA"/>
</dbReference>
<dbReference type="Pfam" id="PF01156">
    <property type="entry name" value="IU_nuc_hydro"/>
    <property type="match status" value="1"/>
</dbReference>
<dbReference type="PANTHER" id="PTHR43264:SF1">
    <property type="entry name" value="INOSINE_URIDINE-PREFERRING NUCLEOSIDE HYDROLASE DOMAIN-CONTAINING PROTEIN"/>
    <property type="match status" value="1"/>
</dbReference>
<evidence type="ECO:0000259" key="2">
    <source>
        <dbReference type="Pfam" id="PF01156"/>
    </source>
</evidence>
<evidence type="ECO:0000256" key="1">
    <source>
        <dbReference type="SAM" id="SignalP"/>
    </source>
</evidence>
<keyword evidence="1" id="KW-0732">Signal</keyword>
<organism evidence="3 4">
    <name type="scientific">Arsenicibacter rosenii</name>
    <dbReference type="NCBI Taxonomy" id="1750698"/>
    <lineage>
        <taxon>Bacteria</taxon>
        <taxon>Pseudomonadati</taxon>
        <taxon>Bacteroidota</taxon>
        <taxon>Cytophagia</taxon>
        <taxon>Cytophagales</taxon>
        <taxon>Spirosomataceae</taxon>
        <taxon>Arsenicibacter</taxon>
    </lineage>
</organism>
<evidence type="ECO:0000313" key="4">
    <source>
        <dbReference type="Proteomes" id="UP000181790"/>
    </source>
</evidence>
<name>A0A1S2VI79_9BACT</name>
<feature type="domain" description="Inosine/uridine-preferring nucleoside hydrolase" evidence="2">
    <location>
        <begin position="36"/>
        <end position="300"/>
    </location>
</feature>
<dbReference type="Proteomes" id="UP000181790">
    <property type="component" value="Unassembled WGS sequence"/>
</dbReference>
<feature type="signal peptide" evidence="1">
    <location>
        <begin position="1"/>
        <end position="22"/>
    </location>
</feature>
<dbReference type="InterPro" id="IPR036452">
    <property type="entry name" value="Ribo_hydro-like"/>
</dbReference>
<dbReference type="GO" id="GO:0016799">
    <property type="term" value="F:hydrolase activity, hydrolyzing N-glycosyl compounds"/>
    <property type="evidence" value="ECO:0007669"/>
    <property type="project" value="InterPro"/>
</dbReference>
<feature type="chain" id="PRO_5010356465" evidence="1">
    <location>
        <begin position="23"/>
        <end position="336"/>
    </location>
</feature>
<dbReference type="Gene3D" id="3.90.245.10">
    <property type="entry name" value="Ribonucleoside hydrolase-like"/>
    <property type="match status" value="1"/>
</dbReference>
<evidence type="ECO:0000313" key="3">
    <source>
        <dbReference type="EMBL" id="OIN58467.1"/>
    </source>
</evidence>
<dbReference type="AlphaFoldDB" id="A0A1S2VI79"/>
<gene>
    <name evidence="3" type="ORF">BLX24_14855</name>
</gene>
<protein>
    <submittedName>
        <fullName evidence="3">Nucleoside hydrolase</fullName>
    </submittedName>
</protein>
<dbReference type="SUPFAM" id="SSF53590">
    <property type="entry name" value="Nucleoside hydrolase"/>
    <property type="match status" value="1"/>
</dbReference>
<accession>A0A1S2VI79</accession>
<keyword evidence="3" id="KW-0378">Hydrolase</keyword>
<dbReference type="RefSeq" id="WP_071504138.1">
    <property type="nucleotide sequence ID" value="NZ_MORL01000007.1"/>
</dbReference>